<dbReference type="GO" id="GO:0046872">
    <property type="term" value="F:metal ion binding"/>
    <property type="evidence" value="ECO:0007669"/>
    <property type="project" value="UniProtKB-KW"/>
</dbReference>
<dbReference type="GO" id="GO:0009055">
    <property type="term" value="F:electron transfer activity"/>
    <property type="evidence" value="ECO:0007669"/>
    <property type="project" value="InterPro"/>
</dbReference>
<dbReference type="Proteomes" id="UP000198356">
    <property type="component" value="Unassembled WGS sequence"/>
</dbReference>
<dbReference type="Gene3D" id="1.10.760.10">
    <property type="entry name" value="Cytochrome c-like domain"/>
    <property type="match status" value="1"/>
</dbReference>
<evidence type="ECO:0000256" key="2">
    <source>
        <dbReference type="ARBA" id="ARBA00022723"/>
    </source>
</evidence>
<proteinExistence type="predicted"/>
<keyword evidence="7" id="KW-1185">Reference proteome</keyword>
<evidence type="ECO:0000313" key="7">
    <source>
        <dbReference type="Proteomes" id="UP000198356"/>
    </source>
</evidence>
<name>A0A239LK92_9BACT</name>
<dbReference type="SUPFAM" id="SSF46626">
    <property type="entry name" value="Cytochrome c"/>
    <property type="match status" value="1"/>
</dbReference>
<keyword evidence="3 4" id="KW-0408">Iron</keyword>
<evidence type="ECO:0000259" key="5">
    <source>
        <dbReference type="PROSITE" id="PS51007"/>
    </source>
</evidence>
<sequence>MALGAVFACMHVQAAARLPLHAKLRLYNTRQSASDLEIGGELAGVPPGETRFVTYKDLLALPQESYRVVDDPNFDHPVQIGGVALDKLPALLGAAPAADMMIAICDDQYDAHYPAEYLKQHHPLLVLKIDGKPPAQWPKGSGPYMVSHPDFKPAFQVLSHADEAQVPWGVVRLDLRHETRVYAAIAPHSHDPRVQQGYRIARQSCFRCHSNAGEGGLKSSRSWGVIARRSVADPQYFDAYVRNPRKLNPATQMAASPGYDDATLEALRAYFKEFSGSRP</sequence>
<evidence type="ECO:0000256" key="4">
    <source>
        <dbReference type="PROSITE-ProRule" id="PRU00433"/>
    </source>
</evidence>
<evidence type="ECO:0000256" key="3">
    <source>
        <dbReference type="ARBA" id="ARBA00023004"/>
    </source>
</evidence>
<evidence type="ECO:0000256" key="1">
    <source>
        <dbReference type="ARBA" id="ARBA00022617"/>
    </source>
</evidence>
<organism evidence="6 7">
    <name type="scientific">Granulicella rosea</name>
    <dbReference type="NCBI Taxonomy" id="474952"/>
    <lineage>
        <taxon>Bacteria</taxon>
        <taxon>Pseudomonadati</taxon>
        <taxon>Acidobacteriota</taxon>
        <taxon>Terriglobia</taxon>
        <taxon>Terriglobales</taxon>
        <taxon>Acidobacteriaceae</taxon>
        <taxon>Granulicella</taxon>
    </lineage>
</organism>
<dbReference type="EMBL" id="FZOU01000007">
    <property type="protein sequence ID" value="SNT30730.1"/>
    <property type="molecule type" value="Genomic_DNA"/>
</dbReference>
<dbReference type="GO" id="GO:0020037">
    <property type="term" value="F:heme binding"/>
    <property type="evidence" value="ECO:0007669"/>
    <property type="project" value="InterPro"/>
</dbReference>
<keyword evidence="1 4" id="KW-0349">Heme</keyword>
<dbReference type="InterPro" id="IPR036909">
    <property type="entry name" value="Cyt_c-like_dom_sf"/>
</dbReference>
<keyword evidence="2 4" id="KW-0479">Metal-binding</keyword>
<dbReference type="PROSITE" id="PS51007">
    <property type="entry name" value="CYTC"/>
    <property type="match status" value="1"/>
</dbReference>
<accession>A0A239LK92</accession>
<protein>
    <recommendedName>
        <fullName evidence="5">Cytochrome c domain-containing protein</fullName>
    </recommendedName>
</protein>
<evidence type="ECO:0000313" key="6">
    <source>
        <dbReference type="EMBL" id="SNT30730.1"/>
    </source>
</evidence>
<reference evidence="6 7" key="1">
    <citation type="submission" date="2017-06" db="EMBL/GenBank/DDBJ databases">
        <authorList>
            <person name="Kim H.J."/>
            <person name="Triplett B.A."/>
        </authorList>
    </citation>
    <scope>NUCLEOTIDE SEQUENCE [LARGE SCALE GENOMIC DNA]</scope>
    <source>
        <strain evidence="6 7">DSM 18704</strain>
    </source>
</reference>
<gene>
    <name evidence="6" type="ORF">SAMN05421770_10782</name>
</gene>
<dbReference type="InterPro" id="IPR009056">
    <property type="entry name" value="Cyt_c-like_dom"/>
</dbReference>
<dbReference type="AlphaFoldDB" id="A0A239LK92"/>
<feature type="domain" description="Cytochrome c" evidence="5">
    <location>
        <begin position="192"/>
        <end position="275"/>
    </location>
</feature>